<dbReference type="Gene3D" id="1.20.1510.10">
    <property type="entry name" value="Cation efflux protein transmembrane domain"/>
    <property type="match status" value="1"/>
</dbReference>
<evidence type="ECO:0000256" key="6">
    <source>
        <dbReference type="ARBA" id="ARBA00023065"/>
    </source>
</evidence>
<feature type="transmembrane region" description="Helical" evidence="8">
    <location>
        <begin position="164"/>
        <end position="182"/>
    </location>
</feature>
<feature type="transmembrane region" description="Helical" evidence="8">
    <location>
        <begin position="92"/>
        <end position="111"/>
    </location>
</feature>
<dbReference type="InterPro" id="IPR027469">
    <property type="entry name" value="Cation_efflux_TMD_sf"/>
</dbReference>
<feature type="transmembrane region" description="Helical" evidence="8">
    <location>
        <begin position="123"/>
        <end position="144"/>
    </location>
</feature>
<evidence type="ECO:0000256" key="4">
    <source>
        <dbReference type="ARBA" id="ARBA00022692"/>
    </source>
</evidence>
<dbReference type="InterPro" id="IPR050681">
    <property type="entry name" value="CDF/SLC30A"/>
</dbReference>
<evidence type="ECO:0000313" key="11">
    <source>
        <dbReference type="EMBL" id="MDS3860375.1"/>
    </source>
</evidence>
<keyword evidence="5 8" id="KW-1133">Transmembrane helix</keyword>
<accession>A0AAE4FQM6</accession>
<keyword evidence="4 8" id="KW-0812">Transmembrane</keyword>
<organism evidence="11 12">
    <name type="scientific">Pseudocalidococcus azoricus BACA0444</name>
    <dbReference type="NCBI Taxonomy" id="2918990"/>
    <lineage>
        <taxon>Bacteria</taxon>
        <taxon>Bacillati</taxon>
        <taxon>Cyanobacteriota</taxon>
        <taxon>Cyanophyceae</taxon>
        <taxon>Acaryochloridales</taxon>
        <taxon>Thermosynechococcaceae</taxon>
        <taxon>Pseudocalidococcus</taxon>
        <taxon>Pseudocalidococcus azoricus</taxon>
    </lineage>
</organism>
<gene>
    <name evidence="11" type="ORF">RIF25_06090</name>
</gene>
<keyword evidence="12" id="KW-1185">Reference proteome</keyword>
<evidence type="ECO:0000313" key="12">
    <source>
        <dbReference type="Proteomes" id="UP001268256"/>
    </source>
</evidence>
<evidence type="ECO:0000256" key="3">
    <source>
        <dbReference type="ARBA" id="ARBA00022448"/>
    </source>
</evidence>
<comment type="subcellular location">
    <subcellularLocation>
        <location evidence="1">Membrane</location>
        <topology evidence="1">Multi-pass membrane protein</topology>
    </subcellularLocation>
</comment>
<evidence type="ECO:0000259" key="10">
    <source>
        <dbReference type="Pfam" id="PF16916"/>
    </source>
</evidence>
<keyword evidence="6" id="KW-0406">Ion transport</keyword>
<evidence type="ECO:0000256" key="1">
    <source>
        <dbReference type="ARBA" id="ARBA00004141"/>
    </source>
</evidence>
<dbReference type="PANTHER" id="PTHR11562:SF17">
    <property type="entry name" value="RE54080P-RELATED"/>
    <property type="match status" value="1"/>
</dbReference>
<dbReference type="Pfam" id="PF01545">
    <property type="entry name" value="Cation_efflux"/>
    <property type="match status" value="1"/>
</dbReference>
<dbReference type="SUPFAM" id="SSF161111">
    <property type="entry name" value="Cation efflux protein transmembrane domain-like"/>
    <property type="match status" value="1"/>
</dbReference>
<evidence type="ECO:0000256" key="8">
    <source>
        <dbReference type="SAM" id="Phobius"/>
    </source>
</evidence>
<feature type="transmembrane region" description="Helical" evidence="8">
    <location>
        <begin position="188"/>
        <end position="205"/>
    </location>
</feature>
<evidence type="ECO:0000256" key="5">
    <source>
        <dbReference type="ARBA" id="ARBA00022989"/>
    </source>
</evidence>
<comment type="caution">
    <text evidence="11">The sequence shown here is derived from an EMBL/GenBank/DDBJ whole genome shotgun (WGS) entry which is preliminary data.</text>
</comment>
<feature type="transmembrane region" description="Helical" evidence="8">
    <location>
        <begin position="21"/>
        <end position="42"/>
    </location>
</feature>
<feature type="transmembrane region" description="Helical" evidence="8">
    <location>
        <begin position="54"/>
        <end position="71"/>
    </location>
</feature>
<feature type="domain" description="Cation efflux protein cytoplasmic" evidence="10">
    <location>
        <begin position="217"/>
        <end position="290"/>
    </location>
</feature>
<name>A0AAE4FQM6_9CYAN</name>
<dbReference type="AlphaFoldDB" id="A0AAE4FQM6"/>
<dbReference type="InterPro" id="IPR058533">
    <property type="entry name" value="Cation_efflux_TM"/>
</dbReference>
<dbReference type="RefSeq" id="WP_322877654.1">
    <property type="nucleotide sequence ID" value="NZ_JAVMIP010000004.1"/>
</dbReference>
<dbReference type="PANTHER" id="PTHR11562">
    <property type="entry name" value="CATION EFFLUX PROTEIN/ ZINC TRANSPORTER"/>
    <property type="match status" value="1"/>
</dbReference>
<proteinExistence type="inferred from homology"/>
<keyword evidence="3" id="KW-0813">Transport</keyword>
<evidence type="ECO:0000256" key="2">
    <source>
        <dbReference type="ARBA" id="ARBA00008873"/>
    </source>
</evidence>
<dbReference type="InterPro" id="IPR002524">
    <property type="entry name" value="Cation_efflux"/>
</dbReference>
<dbReference type="SUPFAM" id="SSF160240">
    <property type="entry name" value="Cation efflux protein cytoplasmic domain-like"/>
    <property type="match status" value="1"/>
</dbReference>
<evidence type="ECO:0000256" key="7">
    <source>
        <dbReference type="ARBA" id="ARBA00023136"/>
    </source>
</evidence>
<dbReference type="Proteomes" id="UP001268256">
    <property type="component" value="Unassembled WGS sequence"/>
</dbReference>
<dbReference type="GO" id="GO:0005886">
    <property type="term" value="C:plasma membrane"/>
    <property type="evidence" value="ECO:0007669"/>
    <property type="project" value="TreeGrafter"/>
</dbReference>
<sequence>MSHSHHHPHGHSHTPKQFTQAFRIGLTLNISLVVLEVVAGLWSNSLALLSDAGHNLSDVLGLVLAWGASYLTRRQTSAQKTYGWRKASILAALFNAIFLMVVTGGLAWEALKRLMNPGPVEEMTVIWVASLALVINGGTAWLFAAGRKGDLNIRGAFLHMMSDALVSLGVIVAAVLILLTGWFWLDPLVTLLIGILIIYTTWDLLRDALTLSLDGVPKSIDTQAVRDYLNHRPGVGQIHDLHIWAMSTTETALTAHLVMESGYPGDDFLHQTTAELQAHFGINHATLQIEVGDSPQACVLIHDPHGY</sequence>
<comment type="similarity">
    <text evidence="2">Belongs to the cation diffusion facilitator (CDF) transporter (TC 2.A.4) family. SLC30A subfamily.</text>
</comment>
<dbReference type="NCBIfam" id="TIGR01297">
    <property type="entry name" value="CDF"/>
    <property type="match status" value="1"/>
</dbReference>
<protein>
    <submittedName>
        <fullName evidence="11">Cation diffusion facilitator family transporter</fullName>
    </submittedName>
</protein>
<reference evidence="12" key="1">
    <citation type="submission" date="2023-07" db="EMBL/GenBank/DDBJ databases">
        <authorList>
            <person name="Luz R."/>
            <person name="Cordeiro R."/>
            <person name="Fonseca A."/>
            <person name="Goncalves V."/>
        </authorList>
    </citation>
    <scope>NUCLEOTIDE SEQUENCE [LARGE SCALE GENOMIC DNA]</scope>
    <source>
        <strain evidence="12">BACA0444</strain>
    </source>
</reference>
<dbReference type="EMBL" id="JAVMIP010000004">
    <property type="protein sequence ID" value="MDS3860375.1"/>
    <property type="molecule type" value="Genomic_DNA"/>
</dbReference>
<keyword evidence="7 8" id="KW-0472">Membrane</keyword>
<dbReference type="Pfam" id="PF16916">
    <property type="entry name" value="ZT_dimer"/>
    <property type="match status" value="1"/>
</dbReference>
<dbReference type="InterPro" id="IPR027470">
    <property type="entry name" value="Cation_efflux_CTD"/>
</dbReference>
<dbReference type="GO" id="GO:0005385">
    <property type="term" value="F:zinc ion transmembrane transporter activity"/>
    <property type="evidence" value="ECO:0007669"/>
    <property type="project" value="TreeGrafter"/>
</dbReference>
<dbReference type="InterPro" id="IPR036837">
    <property type="entry name" value="Cation_efflux_CTD_sf"/>
</dbReference>
<evidence type="ECO:0000259" key="9">
    <source>
        <dbReference type="Pfam" id="PF01545"/>
    </source>
</evidence>
<feature type="domain" description="Cation efflux protein transmembrane" evidence="9">
    <location>
        <begin position="24"/>
        <end position="209"/>
    </location>
</feature>